<dbReference type="EMBL" id="PNRE01000100">
    <property type="protein sequence ID" value="PMR67172.1"/>
    <property type="molecule type" value="Genomic_DNA"/>
</dbReference>
<keyword evidence="1" id="KW-0472">Membrane</keyword>
<keyword evidence="3" id="KW-1185">Reference proteome</keyword>
<proteinExistence type="predicted"/>
<feature type="transmembrane region" description="Helical" evidence="1">
    <location>
        <begin position="127"/>
        <end position="149"/>
    </location>
</feature>
<protein>
    <submittedName>
        <fullName evidence="2">Uncharacterized protein</fullName>
    </submittedName>
</protein>
<keyword evidence="1" id="KW-0812">Transmembrane</keyword>
<keyword evidence="1" id="KW-1133">Transmembrane helix</keyword>
<feature type="transmembrane region" description="Helical" evidence="1">
    <location>
        <begin position="89"/>
        <end position="107"/>
    </location>
</feature>
<comment type="caution">
    <text evidence="2">The sequence shown here is derived from an EMBL/GenBank/DDBJ whole genome shotgun (WGS) entry which is preliminary data.</text>
</comment>
<feature type="transmembrane region" description="Helical" evidence="1">
    <location>
        <begin position="20"/>
        <end position="40"/>
    </location>
</feature>
<accession>A0A2N7TG58</accession>
<dbReference type="Proteomes" id="UP000235346">
    <property type="component" value="Unassembled WGS sequence"/>
</dbReference>
<gene>
    <name evidence="2" type="ORF">C1H66_21090</name>
</gene>
<organism evidence="2 3">
    <name type="scientific">Halomonas heilongjiangensis</name>
    <dbReference type="NCBI Taxonomy" id="1387883"/>
    <lineage>
        <taxon>Bacteria</taxon>
        <taxon>Pseudomonadati</taxon>
        <taxon>Pseudomonadota</taxon>
        <taxon>Gammaproteobacteria</taxon>
        <taxon>Oceanospirillales</taxon>
        <taxon>Halomonadaceae</taxon>
        <taxon>Halomonas</taxon>
    </lineage>
</organism>
<name>A0A2N7TG58_9GAMM</name>
<feature type="transmembrane region" description="Helical" evidence="1">
    <location>
        <begin position="60"/>
        <end position="77"/>
    </location>
</feature>
<evidence type="ECO:0000313" key="2">
    <source>
        <dbReference type="EMBL" id="PMR67172.1"/>
    </source>
</evidence>
<dbReference type="OrthoDB" id="512864at2"/>
<sequence length="174" mass="19293">MAVGPSRPGGLKRGLATPEFNVTLFAFLLNYPWEFLQVPLFAGMPTMTHWDAVRFCTRAALGDVLIALVAFWSVAAVRRRAWIRCPDAPALFGFVAVGVAITIGLEWHATVLQDRWQYAELMPTLPLLGTGLAPLLQWLVLPPLLVWLVHRQMLGERWLMACGERAGAGSEVQE</sequence>
<evidence type="ECO:0000256" key="1">
    <source>
        <dbReference type="SAM" id="Phobius"/>
    </source>
</evidence>
<dbReference type="AlphaFoldDB" id="A0A2N7TG58"/>
<reference evidence="2 3" key="1">
    <citation type="submission" date="2018-01" db="EMBL/GenBank/DDBJ databases">
        <title>Halomonas endophytica sp. nov., isolated from storage liquid in the stems of Populus euphratica.</title>
        <authorList>
            <person name="Chen C."/>
        </authorList>
    </citation>
    <scope>NUCLEOTIDE SEQUENCE [LARGE SCALE GENOMIC DNA]</scope>
    <source>
        <strain evidence="2 3">DSM 26881</strain>
    </source>
</reference>
<evidence type="ECO:0000313" key="3">
    <source>
        <dbReference type="Proteomes" id="UP000235346"/>
    </source>
</evidence>